<feature type="compositionally biased region" description="Low complexity" evidence="1">
    <location>
        <begin position="123"/>
        <end position="143"/>
    </location>
</feature>
<dbReference type="Proteomes" id="UP000275846">
    <property type="component" value="Unassembled WGS sequence"/>
</dbReference>
<feature type="region of interest" description="Disordered" evidence="1">
    <location>
        <begin position="113"/>
        <end position="174"/>
    </location>
</feature>
<protein>
    <submittedName>
        <fullName evidence="2 4">Uncharacterized protein</fullName>
    </submittedName>
</protein>
<evidence type="ECO:0000256" key="1">
    <source>
        <dbReference type="SAM" id="MobiDB-lite"/>
    </source>
</evidence>
<organism evidence="4">
    <name type="scientific">Schistocephalus solidus</name>
    <name type="common">Tapeworm</name>
    <dbReference type="NCBI Taxonomy" id="70667"/>
    <lineage>
        <taxon>Eukaryota</taxon>
        <taxon>Metazoa</taxon>
        <taxon>Spiralia</taxon>
        <taxon>Lophotrochozoa</taxon>
        <taxon>Platyhelminthes</taxon>
        <taxon>Cestoda</taxon>
        <taxon>Eucestoda</taxon>
        <taxon>Diphyllobothriidea</taxon>
        <taxon>Diphyllobothriidae</taxon>
        <taxon>Schistocephalus</taxon>
    </lineage>
</organism>
<dbReference type="OrthoDB" id="6265892at2759"/>
<gene>
    <name evidence="2" type="ORF">SSLN_LOCUS15424</name>
</gene>
<dbReference type="AlphaFoldDB" id="A0A183TG26"/>
<keyword evidence="3" id="KW-1185">Reference proteome</keyword>
<reference evidence="2 3" key="2">
    <citation type="submission" date="2018-11" db="EMBL/GenBank/DDBJ databases">
        <authorList>
            <consortium name="Pathogen Informatics"/>
        </authorList>
    </citation>
    <scope>NUCLEOTIDE SEQUENCE [LARGE SCALE GENOMIC DNA]</scope>
    <source>
        <strain evidence="2 3">NST_G2</strain>
    </source>
</reference>
<proteinExistence type="predicted"/>
<name>A0A183TG26_SCHSO</name>
<evidence type="ECO:0000313" key="3">
    <source>
        <dbReference type="Proteomes" id="UP000275846"/>
    </source>
</evidence>
<reference evidence="4" key="1">
    <citation type="submission" date="2016-06" db="UniProtKB">
        <authorList>
            <consortium name="WormBaseParasite"/>
        </authorList>
    </citation>
    <scope>IDENTIFICATION</scope>
</reference>
<accession>A0A183TG26</accession>
<evidence type="ECO:0000313" key="4">
    <source>
        <dbReference type="WBParaSite" id="SSLN_0001600301-mRNA-1"/>
    </source>
</evidence>
<evidence type="ECO:0000313" key="2">
    <source>
        <dbReference type="EMBL" id="VDM01810.1"/>
    </source>
</evidence>
<sequence>MTTQYLNRAKQAALASSGAGHLAPLFGPAGDNCRPSKSGPYQSGAKTVGRQGCGCCASCQQQQQQQQQQTGPQCSGTLAFTSQLSGLPVPEHPSGAFPNFNYVMVSPQETGGCSQSCGGGGRPPYFQQQSSPGQQMPWQQSGPPQQPPPQFSFNQGPPTGTQWPPMDASSPTCQCGRCGSGSGGATGGMTMTNLF</sequence>
<dbReference type="EMBL" id="UYSU01039930">
    <property type="protein sequence ID" value="VDM01810.1"/>
    <property type="molecule type" value="Genomic_DNA"/>
</dbReference>
<dbReference type="WBParaSite" id="SSLN_0001600301-mRNA-1">
    <property type="protein sequence ID" value="SSLN_0001600301-mRNA-1"/>
    <property type="gene ID" value="SSLN_0001600301"/>
</dbReference>